<feature type="coiled-coil region" evidence="1">
    <location>
        <begin position="176"/>
        <end position="203"/>
    </location>
</feature>
<name>D5RDD6_FUSN2</name>
<dbReference type="Proteomes" id="UP000003643">
    <property type="component" value="Unassembled WGS sequence"/>
</dbReference>
<evidence type="ECO:0000313" key="2">
    <source>
        <dbReference type="EMBL" id="EFG95117.1"/>
    </source>
</evidence>
<dbReference type="EMBL" id="ADVK01000037">
    <property type="protein sequence ID" value="EFG95117.1"/>
    <property type="molecule type" value="Genomic_DNA"/>
</dbReference>
<evidence type="ECO:0000256" key="1">
    <source>
        <dbReference type="SAM" id="Coils"/>
    </source>
</evidence>
<keyword evidence="1" id="KW-0175">Coiled coil</keyword>
<feature type="coiled-coil region" evidence="1">
    <location>
        <begin position="354"/>
        <end position="399"/>
    </location>
</feature>
<proteinExistence type="predicted"/>
<dbReference type="Gene3D" id="3.40.50.300">
    <property type="entry name" value="P-loop containing nucleotide triphosphate hydrolases"/>
    <property type="match status" value="1"/>
</dbReference>
<evidence type="ECO:0008006" key="4">
    <source>
        <dbReference type="Google" id="ProtNLM"/>
    </source>
</evidence>
<dbReference type="InterPro" id="IPR027417">
    <property type="entry name" value="P-loop_NTPase"/>
</dbReference>
<dbReference type="RefSeq" id="WP_005903287.1">
    <property type="nucleotide sequence ID" value="NZ_ADVK01000037.1"/>
</dbReference>
<comment type="caution">
    <text evidence="2">The sequence shown here is derived from an EMBL/GenBank/DDBJ whole genome shotgun (WGS) entry which is preliminary data.</text>
</comment>
<protein>
    <recommendedName>
        <fullName evidence="4">Rad50/SbcC-type AAA domain-containing protein</fullName>
    </recommendedName>
</protein>
<evidence type="ECO:0000313" key="3">
    <source>
        <dbReference type="Proteomes" id="UP000003643"/>
    </source>
</evidence>
<accession>D5RDD6</accession>
<organism evidence="2 3">
    <name type="scientific">Fusobacterium nucleatum subsp. nucleatum (strain ATCC 23726 / VPI 4351)</name>
    <dbReference type="NCBI Taxonomy" id="525283"/>
    <lineage>
        <taxon>Bacteria</taxon>
        <taxon>Fusobacteriati</taxon>
        <taxon>Fusobacteriota</taxon>
        <taxon>Fusobacteriia</taxon>
        <taxon>Fusobacteriales</taxon>
        <taxon>Fusobacteriaceae</taxon>
        <taxon>Fusobacterium</taxon>
    </lineage>
</organism>
<reference evidence="2 3" key="1">
    <citation type="submission" date="2010-04" db="EMBL/GenBank/DDBJ databases">
        <authorList>
            <person name="Qin X."/>
            <person name="Bachman B."/>
            <person name="Battles P."/>
            <person name="Bell A."/>
            <person name="Bess C."/>
            <person name="Bickham C."/>
            <person name="Chaboub L."/>
            <person name="Chen D."/>
            <person name="Coyle M."/>
            <person name="Deiros D.R."/>
            <person name="Dinh H."/>
            <person name="Forbes L."/>
            <person name="Fowler G."/>
            <person name="Francisco L."/>
            <person name="Fu Q."/>
            <person name="Gubbala S."/>
            <person name="Hale W."/>
            <person name="Han Y."/>
            <person name="Hemphill L."/>
            <person name="Highlander S.K."/>
            <person name="Hirani K."/>
            <person name="Hogues M."/>
            <person name="Jackson L."/>
            <person name="Jakkamsetti A."/>
            <person name="Javaid M."/>
            <person name="Jiang H."/>
            <person name="Korchina V."/>
            <person name="Kovar C."/>
            <person name="Lara F."/>
            <person name="Lee S."/>
            <person name="Mata R."/>
            <person name="Mathew T."/>
            <person name="Moen C."/>
            <person name="Morales K."/>
            <person name="Munidasa M."/>
            <person name="Nazareth L."/>
            <person name="Ngo R."/>
            <person name="Nguyen L."/>
            <person name="Okwuonu G."/>
            <person name="Ongeri F."/>
            <person name="Patil S."/>
            <person name="Petrosino J."/>
            <person name="Pham C."/>
            <person name="Pham P."/>
            <person name="Pu L.-L."/>
            <person name="Puazo M."/>
            <person name="Raj R."/>
            <person name="Reid J."/>
            <person name="Rouhana J."/>
            <person name="Saada N."/>
            <person name="Shang Y."/>
            <person name="Simmons D."/>
            <person name="Thornton R."/>
            <person name="Warren J."/>
            <person name="Weissenberger G."/>
            <person name="Zhang J."/>
            <person name="Zhang L."/>
            <person name="Zhou C."/>
            <person name="Zhu D."/>
            <person name="Muzny D."/>
            <person name="Worley K."/>
            <person name="Gibbs R."/>
        </authorList>
    </citation>
    <scope>NUCLEOTIDE SEQUENCE [LARGE SCALE GENOMIC DNA]</scope>
    <source>
        <strain evidence="3">ATCC 23726 / VPI 4351</strain>
    </source>
</reference>
<gene>
    <name evidence="2" type="ORF">HMPREF0397_1221</name>
</gene>
<dbReference type="AlphaFoldDB" id="D5RDD6"/>
<sequence length="534" mass="62268">MIIKSIYIGNSNEAFIEDSFGKDFNIIYSDDNNKGKTIVIQSIMYCLGNSPVFPASFPFGNYYHILTIESNGKEFDVCRKKNNFIVKYKSEIFVFDNISEFKRYWDKNITKLPVIIKDGRKKLTDLELLLQLFFVGQDKKMTHDIVSSGWLKKADFYNMINSMCGIKNTFDNDDDVESLKVRNNQLKEEKKSLLKKNKILKSNRGAVEILSSSNSRIALEEKLKETEKMRDIISSLTSDRNNAIKRKTKNELVLKELRSLNRTMKTGKILCMNCGSTHISYESSDSEFNFDISTIDMRTNILKSIEEKIGIYDEEIGRISKEIQHQQNKLNTLLETEDISIEELLLAKLDLDGTQEDDDKIEEISKEIDNINNRIKQLVEQNETMLKESKENLENIVLEMNQFNKYIDPSISDIYEDIFTSKYKTYSGSEGTQFYLSKMYAFAKVLKHDYPIIVDSFRAEDLSTDREKRVISKFSELPNQLILTTTLKEEEHLKYETLQNIHSIDYSGHKNYHILQKKYVDKFIEKLNSMMIRL</sequence>